<keyword evidence="2" id="KW-1185">Reference proteome</keyword>
<protein>
    <submittedName>
        <fullName evidence="1">Uncharacterized protein</fullName>
    </submittedName>
</protein>
<comment type="caution">
    <text evidence="1">The sequence shown here is derived from an EMBL/GenBank/DDBJ whole genome shotgun (WGS) entry which is preliminary data.</text>
</comment>
<organism evidence="1 2">
    <name type="scientific">Eumeta variegata</name>
    <name type="common">Bagworm moth</name>
    <name type="synonym">Eumeta japonica</name>
    <dbReference type="NCBI Taxonomy" id="151549"/>
    <lineage>
        <taxon>Eukaryota</taxon>
        <taxon>Metazoa</taxon>
        <taxon>Ecdysozoa</taxon>
        <taxon>Arthropoda</taxon>
        <taxon>Hexapoda</taxon>
        <taxon>Insecta</taxon>
        <taxon>Pterygota</taxon>
        <taxon>Neoptera</taxon>
        <taxon>Endopterygota</taxon>
        <taxon>Lepidoptera</taxon>
        <taxon>Glossata</taxon>
        <taxon>Ditrysia</taxon>
        <taxon>Tineoidea</taxon>
        <taxon>Psychidae</taxon>
        <taxon>Oiketicinae</taxon>
        <taxon>Eumeta</taxon>
    </lineage>
</organism>
<dbReference type="EMBL" id="BGZK01001120">
    <property type="protein sequence ID" value="GBP71765.1"/>
    <property type="molecule type" value="Genomic_DNA"/>
</dbReference>
<reference evidence="1 2" key="1">
    <citation type="journal article" date="2019" name="Commun. Biol.">
        <title>The bagworm genome reveals a unique fibroin gene that provides high tensile strength.</title>
        <authorList>
            <person name="Kono N."/>
            <person name="Nakamura H."/>
            <person name="Ohtoshi R."/>
            <person name="Tomita M."/>
            <person name="Numata K."/>
            <person name="Arakawa K."/>
        </authorList>
    </citation>
    <scope>NUCLEOTIDE SEQUENCE [LARGE SCALE GENOMIC DNA]</scope>
</reference>
<evidence type="ECO:0000313" key="1">
    <source>
        <dbReference type="EMBL" id="GBP71765.1"/>
    </source>
</evidence>
<proteinExistence type="predicted"/>
<evidence type="ECO:0000313" key="2">
    <source>
        <dbReference type="Proteomes" id="UP000299102"/>
    </source>
</evidence>
<sequence length="151" mass="17204">MLFATSVRRTDSEMAFDNTLKQQTATGADDRSSSLKIFGNTLATRRAQFELLLLRKVREPRPKIAAWNDTDWNALESPVNFVTALKKGAKTRHATRWDCSRRRRPSSADEGFAPGWFFLSLIQKNQQTDFGIRLSGSHGRPHVWCKPRPLS</sequence>
<dbReference type="AlphaFoldDB" id="A0A4C1YBC9"/>
<dbReference type="Proteomes" id="UP000299102">
    <property type="component" value="Unassembled WGS sequence"/>
</dbReference>
<name>A0A4C1YBC9_EUMVA</name>
<gene>
    <name evidence="1" type="ORF">EVAR_58862_1</name>
</gene>
<accession>A0A4C1YBC9</accession>